<feature type="transmembrane region" description="Helical" evidence="1">
    <location>
        <begin position="6"/>
        <end position="29"/>
    </location>
</feature>
<keyword evidence="1" id="KW-0472">Membrane</keyword>
<sequence>MEAAVLVLGVLIGIPLMLLAVLLPIAVLAERDRKRRLHEWAKANGWTFQERSSAPWTTRLPGRNRRGLGVTLTGIVNGRWVTVAEYRYETTSSTGESTTAKTHRYIAVLVLLDRAHPSLAVRERGMMSQFGRALFGDKPTATGNVMFDARFRIDAADAGYAKAMVGPHLVAAHIAGAVPQWSLVGNELLGFTPAGKLKDPNLIPWYAGQLSRVADLLGPVDFAAGPGPR</sequence>
<organism evidence="2 3">
    <name type="scientific">Nocardia aurantiaca</name>
    <dbReference type="NCBI Taxonomy" id="2675850"/>
    <lineage>
        <taxon>Bacteria</taxon>
        <taxon>Bacillati</taxon>
        <taxon>Actinomycetota</taxon>
        <taxon>Actinomycetes</taxon>
        <taxon>Mycobacteriales</taxon>
        <taxon>Nocardiaceae</taxon>
        <taxon>Nocardia</taxon>
    </lineage>
</organism>
<keyword evidence="1" id="KW-1133">Transmembrane helix</keyword>
<accession>A0A6I3KSI3</accession>
<dbReference type="AlphaFoldDB" id="A0A6I3KSI3"/>
<dbReference type="Proteomes" id="UP000432464">
    <property type="component" value="Unassembled WGS sequence"/>
</dbReference>
<keyword evidence="3" id="KW-1185">Reference proteome</keyword>
<dbReference type="RefSeq" id="WP_154786995.1">
    <property type="nucleotide sequence ID" value="NZ_WMBB01000003.1"/>
</dbReference>
<dbReference type="EMBL" id="WMBB01000003">
    <property type="protein sequence ID" value="MTE12477.1"/>
    <property type="molecule type" value="Genomic_DNA"/>
</dbReference>
<evidence type="ECO:0000256" key="1">
    <source>
        <dbReference type="SAM" id="Phobius"/>
    </source>
</evidence>
<reference evidence="2 3" key="1">
    <citation type="submission" date="2019-11" db="EMBL/GenBank/DDBJ databases">
        <title>Nocardia sp. nov. CT2-14 isolated from soil.</title>
        <authorList>
            <person name="Kanchanasin P."/>
            <person name="Tanasupawat S."/>
            <person name="Yuki M."/>
            <person name="Kudo T."/>
        </authorList>
    </citation>
    <scope>NUCLEOTIDE SEQUENCE [LARGE SCALE GENOMIC DNA]</scope>
    <source>
        <strain evidence="2 3">CT2-14</strain>
    </source>
</reference>
<name>A0A6I3KSI3_9NOCA</name>
<keyword evidence="1" id="KW-0812">Transmembrane</keyword>
<evidence type="ECO:0008006" key="4">
    <source>
        <dbReference type="Google" id="ProtNLM"/>
    </source>
</evidence>
<protein>
    <recommendedName>
        <fullName evidence="4">DUF3137 domain-containing protein</fullName>
    </recommendedName>
</protein>
<evidence type="ECO:0000313" key="2">
    <source>
        <dbReference type="EMBL" id="MTE12477.1"/>
    </source>
</evidence>
<gene>
    <name evidence="2" type="ORF">GLP40_06745</name>
</gene>
<proteinExistence type="predicted"/>
<evidence type="ECO:0000313" key="3">
    <source>
        <dbReference type="Proteomes" id="UP000432464"/>
    </source>
</evidence>
<comment type="caution">
    <text evidence="2">The sequence shown here is derived from an EMBL/GenBank/DDBJ whole genome shotgun (WGS) entry which is preliminary data.</text>
</comment>